<reference evidence="2 3" key="1">
    <citation type="submission" date="2021-12" db="EMBL/GenBank/DDBJ databases">
        <title>High titer production of polyol ester of fatty acids by Rhodotorula paludigena BS15 towards product separation-free biomass refinery.</title>
        <authorList>
            <person name="Mano J."/>
            <person name="Ono H."/>
            <person name="Tanaka T."/>
            <person name="Naito K."/>
            <person name="Sushida H."/>
            <person name="Ike M."/>
            <person name="Tokuyasu K."/>
            <person name="Kitaoka M."/>
        </authorList>
    </citation>
    <scope>NUCLEOTIDE SEQUENCE [LARGE SCALE GENOMIC DNA]</scope>
    <source>
        <strain evidence="2 3">BS15</strain>
    </source>
</reference>
<comment type="caution">
    <text evidence="2">The sequence shown here is derived from an EMBL/GenBank/DDBJ whole genome shotgun (WGS) entry which is preliminary data.</text>
</comment>
<dbReference type="AlphaFoldDB" id="A0AAV5GJ16"/>
<proteinExistence type="predicted"/>
<protein>
    <submittedName>
        <fullName evidence="2">Uncharacterized protein</fullName>
    </submittedName>
</protein>
<feature type="region of interest" description="Disordered" evidence="1">
    <location>
        <begin position="1"/>
        <end position="102"/>
    </location>
</feature>
<accession>A0AAV5GJ16</accession>
<evidence type="ECO:0000256" key="1">
    <source>
        <dbReference type="SAM" id="MobiDB-lite"/>
    </source>
</evidence>
<dbReference type="Proteomes" id="UP001342314">
    <property type="component" value="Unassembled WGS sequence"/>
</dbReference>
<name>A0AAV5GJ16_9BASI</name>
<evidence type="ECO:0000313" key="3">
    <source>
        <dbReference type="Proteomes" id="UP001342314"/>
    </source>
</evidence>
<sequence length="366" mass="41153">MAPPRKLKERSAATAPIVVLSSDSDDAANDLPLPKRLKLQQSPPDDKHMSINTPSTSKNISKRTQTRCRTDAAPGSDVDSDGETSEDLGEDEDKDDEPPEPELDAKFYEAYSKPIVMDYLTVCEENGESQHLERNGKWTLPSFSLFFQEKDCFVMAASFIHSLLVNRNLQKVVIPILTANTDKKLTNFRVDVDKILKGAQEMTTFKYSSVYVLIEVDDKSSACYGFTKNAGKDRLSGHRKRLINRIVAAMRKDYPWDDWRKKSIDFLKPEANVASGCGWFRICKHLMITLGNTTNHSLSVNTFDGVGWKYKYSKSDILQVIDLTIHLCNEHSATVSPKFFQKHLLASRQIANFVPGTLNAILNGQV</sequence>
<evidence type="ECO:0000313" key="2">
    <source>
        <dbReference type="EMBL" id="GJN92600.1"/>
    </source>
</evidence>
<dbReference type="EMBL" id="BQKY01000011">
    <property type="protein sequence ID" value="GJN92600.1"/>
    <property type="molecule type" value="Genomic_DNA"/>
</dbReference>
<feature type="compositionally biased region" description="Polar residues" evidence="1">
    <location>
        <begin position="50"/>
        <end position="59"/>
    </location>
</feature>
<feature type="compositionally biased region" description="Acidic residues" evidence="1">
    <location>
        <begin position="78"/>
        <end position="102"/>
    </location>
</feature>
<gene>
    <name evidence="2" type="ORF">Rhopal_005635-T1</name>
</gene>
<keyword evidence="3" id="KW-1185">Reference proteome</keyword>
<organism evidence="2 3">
    <name type="scientific">Rhodotorula paludigena</name>
    <dbReference type="NCBI Taxonomy" id="86838"/>
    <lineage>
        <taxon>Eukaryota</taxon>
        <taxon>Fungi</taxon>
        <taxon>Dikarya</taxon>
        <taxon>Basidiomycota</taxon>
        <taxon>Pucciniomycotina</taxon>
        <taxon>Microbotryomycetes</taxon>
        <taxon>Sporidiobolales</taxon>
        <taxon>Sporidiobolaceae</taxon>
        <taxon>Rhodotorula</taxon>
    </lineage>
</organism>